<reference evidence="2 3" key="1">
    <citation type="journal article" date="2012" name="ISME J.">
        <title>Nitrification expanded: discovery, physiology and genomics of a nitrite-oxidizing bacterium from the phylum Chloroflexi.</title>
        <authorList>
            <person name="Sorokin D.Y."/>
            <person name="Lucker S."/>
            <person name="Vejmelkova D."/>
            <person name="Kostrikina N.A."/>
            <person name="Kleerebezem R."/>
            <person name="Rijpstra W.I."/>
            <person name="Damste J.S."/>
            <person name="Le Paslier D."/>
            <person name="Muyzer G."/>
            <person name="Wagner M."/>
            <person name="van Loosdrecht M.C."/>
            <person name="Daims H."/>
        </authorList>
    </citation>
    <scope>NUCLEOTIDE SEQUENCE [LARGE SCALE GENOMIC DNA]</scope>
    <source>
        <strain evidence="3">none</strain>
    </source>
</reference>
<evidence type="ECO:0000313" key="2">
    <source>
        <dbReference type="EMBL" id="CCF83879.1"/>
    </source>
</evidence>
<keyword evidence="1" id="KW-1133">Transmembrane helix</keyword>
<evidence type="ECO:0008006" key="4">
    <source>
        <dbReference type="Google" id="ProtNLM"/>
    </source>
</evidence>
<gene>
    <name evidence="2" type="ORF">NITHO_280022</name>
</gene>
<organism evidence="2 3">
    <name type="scientific">Nitrolancea hollandica Lb</name>
    <dbReference type="NCBI Taxonomy" id="1129897"/>
    <lineage>
        <taxon>Bacteria</taxon>
        <taxon>Pseudomonadati</taxon>
        <taxon>Thermomicrobiota</taxon>
        <taxon>Thermomicrobia</taxon>
        <taxon>Sphaerobacterales</taxon>
        <taxon>Sphaerobacterineae</taxon>
        <taxon>Sphaerobacteraceae</taxon>
        <taxon>Nitrolancea</taxon>
    </lineage>
</organism>
<comment type="caution">
    <text evidence="2">The sequence shown here is derived from an EMBL/GenBank/DDBJ whole genome shotgun (WGS) entry which is preliminary data.</text>
</comment>
<evidence type="ECO:0000313" key="3">
    <source>
        <dbReference type="Proteomes" id="UP000004221"/>
    </source>
</evidence>
<feature type="transmembrane region" description="Helical" evidence="1">
    <location>
        <begin position="78"/>
        <end position="97"/>
    </location>
</feature>
<protein>
    <recommendedName>
        <fullName evidence="4">Integral membrane protein</fullName>
    </recommendedName>
</protein>
<accession>I4EGR7</accession>
<dbReference type="OrthoDB" id="291330at2"/>
<dbReference type="Pfam" id="PF07332">
    <property type="entry name" value="Phage_holin_3_6"/>
    <property type="match status" value="1"/>
</dbReference>
<dbReference type="AlphaFoldDB" id="I4EGR7"/>
<keyword evidence="1" id="KW-0472">Membrane</keyword>
<feature type="transmembrane region" description="Helical" evidence="1">
    <location>
        <begin position="47"/>
        <end position="72"/>
    </location>
</feature>
<dbReference type="InterPro" id="IPR009937">
    <property type="entry name" value="Phage_holin_3_6"/>
</dbReference>
<keyword evidence="1" id="KW-0812">Transmembrane</keyword>
<dbReference type="Proteomes" id="UP000004221">
    <property type="component" value="Unassembled WGS sequence"/>
</dbReference>
<evidence type="ECO:0000256" key="1">
    <source>
        <dbReference type="SAM" id="Phobius"/>
    </source>
</evidence>
<dbReference type="RefSeq" id="WP_008477568.1">
    <property type="nucleotide sequence ID" value="NZ_CAGS01000201.1"/>
</dbReference>
<sequence length="129" mass="13967">MEQPKEERSVGELLSELTREVSTLFRQEVALAKTEMSQKASKAGKDVGYLAAGGAIAYAGFLVILAGVVLALGLVLPWWASALIVGVVVALIGYLLFHKGQTALKKVDLTPQETVETLKEDKQWLKEQA</sequence>
<keyword evidence="3" id="KW-1185">Reference proteome</keyword>
<proteinExistence type="predicted"/>
<dbReference type="EMBL" id="CAGS01000201">
    <property type="protein sequence ID" value="CCF83879.1"/>
    <property type="molecule type" value="Genomic_DNA"/>
</dbReference>
<name>I4EGR7_9BACT</name>